<keyword evidence="2" id="KW-1185">Reference proteome</keyword>
<protein>
    <submittedName>
        <fullName evidence="1">Uncharacterized protein</fullName>
    </submittedName>
</protein>
<dbReference type="OrthoDB" id="5232910at2759"/>
<sequence length="266" mass="29012">MSRSCAMQRCGGDYRGPPLPLIIVPVVYQIVRASPDLKIARYVKRLIKKGGPMSVAENAHHIIQYALSRVPSNVLYWFASKVLNLSPEIAMQTTKFLKSRTELESLPQQASSAGVTDGGAGSALVVPSDIERRLEKLEMDYQMLQEQHKESLKLLTYKTESMEVPREIALPTPPQSPEAEVQVSTELVQVEASPSGTYSRAVTSDMETQTMLQEIGLRLGKVVLEWAGDMMKQTILSAANAKSSSHSKVAAAGLDLTGRLGSAIIT</sequence>
<dbReference type="Proteomes" id="UP000078576">
    <property type="component" value="Unassembled WGS sequence"/>
</dbReference>
<evidence type="ECO:0000313" key="1">
    <source>
        <dbReference type="EMBL" id="KUI58359.1"/>
    </source>
</evidence>
<dbReference type="AlphaFoldDB" id="A0A194V375"/>
<reference evidence="2" key="1">
    <citation type="submission" date="2014-12" db="EMBL/GenBank/DDBJ databases">
        <title>Genome Sequence of Valsa Canker Pathogens Uncovers a Specific Adaption of Colonization on Woody Bark.</title>
        <authorList>
            <person name="Yin Z."/>
            <person name="Liu H."/>
            <person name="Gao X."/>
            <person name="Li Z."/>
            <person name="Song N."/>
            <person name="Ke X."/>
            <person name="Dai Q."/>
            <person name="Wu Y."/>
            <person name="Sun Y."/>
            <person name="Xu J.-R."/>
            <person name="Kang Z.K."/>
            <person name="Wang L."/>
            <person name="Huang L."/>
        </authorList>
    </citation>
    <scope>NUCLEOTIDE SEQUENCE [LARGE SCALE GENOMIC DNA]</scope>
    <source>
        <strain evidence="2">SXYL134</strain>
    </source>
</reference>
<name>A0A194V375_CYTMA</name>
<gene>
    <name evidence="1" type="ORF">VP1G_05667</name>
</gene>
<organism evidence="1 2">
    <name type="scientific">Cytospora mali</name>
    <name type="common">Apple Valsa canker fungus</name>
    <name type="synonym">Valsa mali</name>
    <dbReference type="NCBI Taxonomy" id="578113"/>
    <lineage>
        <taxon>Eukaryota</taxon>
        <taxon>Fungi</taxon>
        <taxon>Dikarya</taxon>
        <taxon>Ascomycota</taxon>
        <taxon>Pezizomycotina</taxon>
        <taxon>Sordariomycetes</taxon>
        <taxon>Sordariomycetidae</taxon>
        <taxon>Diaporthales</taxon>
        <taxon>Cytosporaceae</taxon>
        <taxon>Cytospora</taxon>
    </lineage>
</organism>
<proteinExistence type="predicted"/>
<evidence type="ECO:0000313" key="2">
    <source>
        <dbReference type="Proteomes" id="UP000078576"/>
    </source>
</evidence>
<accession>A0A194V375</accession>
<dbReference type="EMBL" id="KN714712">
    <property type="protein sequence ID" value="KUI58359.1"/>
    <property type="molecule type" value="Genomic_DNA"/>
</dbReference>